<dbReference type="AlphaFoldDB" id="A0A6A4SVM4"/>
<dbReference type="SUPFAM" id="SSF52266">
    <property type="entry name" value="SGNH hydrolase"/>
    <property type="match status" value="1"/>
</dbReference>
<organism evidence="2 3">
    <name type="scientific">Scophthalmus maximus</name>
    <name type="common">Turbot</name>
    <name type="synonym">Psetta maxima</name>
    <dbReference type="NCBI Taxonomy" id="52904"/>
    <lineage>
        <taxon>Eukaryota</taxon>
        <taxon>Metazoa</taxon>
        <taxon>Chordata</taxon>
        <taxon>Craniata</taxon>
        <taxon>Vertebrata</taxon>
        <taxon>Euteleostomi</taxon>
        <taxon>Actinopterygii</taxon>
        <taxon>Neopterygii</taxon>
        <taxon>Teleostei</taxon>
        <taxon>Neoteleostei</taxon>
        <taxon>Acanthomorphata</taxon>
        <taxon>Carangaria</taxon>
        <taxon>Pleuronectiformes</taxon>
        <taxon>Pleuronectoidei</taxon>
        <taxon>Scophthalmidae</taxon>
        <taxon>Scophthalmus</taxon>
    </lineage>
</organism>
<feature type="region of interest" description="Disordered" evidence="1">
    <location>
        <begin position="115"/>
        <end position="155"/>
    </location>
</feature>
<gene>
    <name evidence="2" type="ORF">F2P81_011232</name>
</gene>
<reference evidence="2 3" key="1">
    <citation type="submission" date="2019-06" db="EMBL/GenBank/DDBJ databases">
        <title>Draft genomes of female and male turbot (Scophthalmus maximus).</title>
        <authorList>
            <person name="Xu H."/>
            <person name="Xu X.-W."/>
            <person name="Shao C."/>
            <person name="Chen S."/>
        </authorList>
    </citation>
    <scope>NUCLEOTIDE SEQUENCE [LARGE SCALE GENOMIC DNA]</scope>
    <source>
        <strain evidence="2">Ysfricsl-2016a</strain>
        <tissue evidence="2">Blood</tissue>
    </source>
</reference>
<dbReference type="InterPro" id="IPR036514">
    <property type="entry name" value="SGNH_hydro_sf"/>
</dbReference>
<feature type="region of interest" description="Disordered" evidence="1">
    <location>
        <begin position="329"/>
        <end position="353"/>
    </location>
</feature>
<feature type="compositionally biased region" description="Basic and acidic residues" evidence="1">
    <location>
        <begin position="338"/>
        <end position="350"/>
    </location>
</feature>
<proteinExistence type="predicted"/>
<evidence type="ECO:0000313" key="3">
    <source>
        <dbReference type="Proteomes" id="UP000438429"/>
    </source>
</evidence>
<accession>A0A6A4SVM4</accession>
<sequence>MEPTVPGGTKKMTYAEMFARVRDWCERSTVESKRIRPTDRQKRPYCEVSQDGTSTLVRPPQRMKVTTGADTVCENQIKRATRTVRAPPHETKVWSCWPESSSVESGRFTLCTEPKRPNVEASQGAPSIPERPSQGGKMTIDAEEKGPENGKSSQRSPDLVLFSIQVFDLFLNACRKGKKNVQTIWIIGSSYIRRGEEAANEIFGENLGLNAKVEWFSKGSLRWSGVLPLFYGALSTRSPPDILVVHAGGNDLGLVQAETLAAEMNRDLVQLHRDFPSMRISFSSINERQVWRYGQPGQINTDRLTVTYLITKAVDHFGGEVIQHPHLRSRGSLSPKKAATESMHRSRPERGCGQTSLSAAVSVRCSVWISSVMAYLMIDKDIDATRRHVKLLLKTVQGNSLMFCTKVENCLCPLWLQVVLLFGHCRKDAAVARRQNGRKYLASCLTQGQQPGYCPKQKTSVKIPI</sequence>
<evidence type="ECO:0000313" key="2">
    <source>
        <dbReference type="EMBL" id="KAF0035920.1"/>
    </source>
</evidence>
<name>A0A6A4SVM4_SCOMX</name>
<evidence type="ECO:0000256" key="1">
    <source>
        <dbReference type="SAM" id="MobiDB-lite"/>
    </source>
</evidence>
<dbReference type="Gene3D" id="3.40.50.1110">
    <property type="entry name" value="SGNH hydrolase"/>
    <property type="match status" value="1"/>
</dbReference>
<comment type="caution">
    <text evidence="2">The sequence shown here is derived from an EMBL/GenBank/DDBJ whole genome shotgun (WGS) entry which is preliminary data.</text>
</comment>
<protein>
    <submittedName>
        <fullName evidence="2">Uncharacterized protein</fullName>
    </submittedName>
</protein>
<dbReference type="Proteomes" id="UP000438429">
    <property type="component" value="Unassembled WGS sequence"/>
</dbReference>
<dbReference type="EMBL" id="VEVO01000010">
    <property type="protein sequence ID" value="KAF0035920.1"/>
    <property type="molecule type" value="Genomic_DNA"/>
</dbReference>